<dbReference type="InterPro" id="IPR000718">
    <property type="entry name" value="Peptidase_M13"/>
</dbReference>
<dbReference type="PROSITE" id="PS00237">
    <property type="entry name" value="G_PROTEIN_RECEP_F1_1"/>
    <property type="match status" value="1"/>
</dbReference>
<dbReference type="InterPro" id="IPR042089">
    <property type="entry name" value="Peptidase_M13_dom_2"/>
</dbReference>
<dbReference type="Gene3D" id="3.40.390.10">
    <property type="entry name" value="Collagenase (Catalytic Domain)"/>
    <property type="match status" value="1"/>
</dbReference>
<dbReference type="GO" id="GO:0016485">
    <property type="term" value="P:protein processing"/>
    <property type="evidence" value="ECO:0007669"/>
    <property type="project" value="TreeGrafter"/>
</dbReference>
<dbReference type="PANTHER" id="PTHR11733">
    <property type="entry name" value="ZINC METALLOPROTEASE FAMILY M13 NEPRILYSIN-RELATED"/>
    <property type="match status" value="1"/>
</dbReference>
<dbReference type="GO" id="GO:0046872">
    <property type="term" value="F:metal ion binding"/>
    <property type="evidence" value="ECO:0007669"/>
    <property type="project" value="UniProtKB-KW"/>
</dbReference>
<dbReference type="Gene3D" id="3.40.33.10">
    <property type="entry name" value="CAP"/>
    <property type="match status" value="1"/>
</dbReference>
<dbReference type="GO" id="GO:0004222">
    <property type="term" value="F:metalloendopeptidase activity"/>
    <property type="evidence" value="ECO:0007669"/>
    <property type="project" value="InterPro"/>
</dbReference>
<dbReference type="PRINTS" id="PR00237">
    <property type="entry name" value="GPCRRHODOPSN"/>
</dbReference>
<dbReference type="FunFam" id="1.20.1070.10:FF:000310">
    <property type="entry name" value="5-hydroxytryptamine receptor 2B"/>
    <property type="match status" value="1"/>
</dbReference>
<evidence type="ECO:0000313" key="21">
    <source>
        <dbReference type="Proteomes" id="UP000242457"/>
    </source>
</evidence>
<feature type="region of interest" description="Disordered" evidence="17">
    <location>
        <begin position="370"/>
        <end position="607"/>
    </location>
</feature>
<feature type="compositionally biased region" description="Acidic residues" evidence="17">
    <location>
        <begin position="551"/>
        <end position="566"/>
    </location>
</feature>
<dbReference type="PANTHER" id="PTHR11733:SF167">
    <property type="entry name" value="FI17812P1-RELATED"/>
    <property type="match status" value="1"/>
</dbReference>
<feature type="region of interest" description="Disordered" evidence="17">
    <location>
        <begin position="657"/>
        <end position="700"/>
    </location>
</feature>
<keyword evidence="15" id="KW-0807">Transducer</keyword>
<feature type="transmembrane region" description="Helical" evidence="18">
    <location>
        <begin position="1416"/>
        <end position="1436"/>
    </location>
</feature>
<comment type="cofactor">
    <cofactor evidence="1">
        <name>Zn(2+)</name>
        <dbReference type="ChEBI" id="CHEBI:29105"/>
    </cofactor>
</comment>
<dbReference type="STRING" id="94128.A0A2A3ED99"/>
<evidence type="ECO:0000256" key="18">
    <source>
        <dbReference type="SAM" id="Phobius"/>
    </source>
</evidence>
<evidence type="ECO:0000256" key="1">
    <source>
        <dbReference type="ARBA" id="ARBA00001947"/>
    </source>
</evidence>
<evidence type="ECO:0000256" key="15">
    <source>
        <dbReference type="RuleBase" id="RU000688"/>
    </source>
</evidence>
<comment type="similarity">
    <text evidence="5 15">Belongs to the G-protein coupled receptor 1 family.</text>
</comment>
<keyword evidence="13" id="KW-0482">Metalloprotease</keyword>
<evidence type="ECO:0000256" key="5">
    <source>
        <dbReference type="ARBA" id="ARBA00010663"/>
    </source>
</evidence>
<keyword evidence="7" id="KW-0645">Protease</keyword>
<dbReference type="PROSITE" id="PS51885">
    <property type="entry name" value="NEPRILYSIN"/>
    <property type="match status" value="1"/>
</dbReference>
<dbReference type="InterPro" id="IPR024079">
    <property type="entry name" value="MetalloPept_cat_dom_sf"/>
</dbReference>
<feature type="compositionally biased region" description="Basic and acidic residues" evidence="17">
    <location>
        <begin position="519"/>
        <end position="550"/>
    </location>
</feature>
<dbReference type="SUPFAM" id="SSF55486">
    <property type="entry name" value="Metalloproteases ('zincins'), catalytic domain"/>
    <property type="match status" value="1"/>
</dbReference>
<evidence type="ECO:0000256" key="14">
    <source>
        <dbReference type="ARBA" id="ARBA00023136"/>
    </source>
</evidence>
<dbReference type="Proteomes" id="UP000242457">
    <property type="component" value="Unassembled WGS sequence"/>
</dbReference>
<evidence type="ECO:0000256" key="11">
    <source>
        <dbReference type="ARBA" id="ARBA00022833"/>
    </source>
</evidence>
<dbReference type="PROSITE" id="PS50262">
    <property type="entry name" value="G_PROTEIN_RECEP_F1_2"/>
    <property type="match status" value="1"/>
</dbReference>
<dbReference type="Pfam" id="PF05649">
    <property type="entry name" value="Peptidase_M13_N"/>
    <property type="match status" value="1"/>
</dbReference>
<feature type="transmembrane region" description="Helical" evidence="18">
    <location>
        <begin position="1225"/>
        <end position="1247"/>
    </location>
</feature>
<evidence type="ECO:0000256" key="4">
    <source>
        <dbReference type="ARBA" id="ARBA00007357"/>
    </source>
</evidence>
<dbReference type="InterPro" id="IPR000276">
    <property type="entry name" value="GPCR_Rhodpsn"/>
</dbReference>
<evidence type="ECO:0000259" key="19">
    <source>
        <dbReference type="PROSITE" id="PS50262"/>
    </source>
</evidence>
<keyword evidence="6" id="KW-0964">Secreted</keyword>
<evidence type="ECO:0000256" key="7">
    <source>
        <dbReference type="ARBA" id="ARBA00022670"/>
    </source>
</evidence>
<evidence type="ECO:0000256" key="16">
    <source>
        <dbReference type="SAM" id="Coils"/>
    </source>
</evidence>
<dbReference type="InterPro" id="IPR035940">
    <property type="entry name" value="CAP_sf"/>
</dbReference>
<accession>A0A2A3ED99</accession>
<evidence type="ECO:0000256" key="2">
    <source>
        <dbReference type="ARBA" id="ARBA00004401"/>
    </source>
</evidence>
<keyword evidence="12 18" id="KW-1133">Transmembrane helix</keyword>
<evidence type="ECO:0000256" key="13">
    <source>
        <dbReference type="ARBA" id="ARBA00023049"/>
    </source>
</evidence>
<dbReference type="CDD" id="cd15331">
    <property type="entry name" value="7tmA_5-HT1A_invertebrates"/>
    <property type="match status" value="1"/>
</dbReference>
<dbReference type="SUPFAM" id="SSF55797">
    <property type="entry name" value="PR-1-like"/>
    <property type="match status" value="1"/>
</dbReference>
<keyword evidence="8 15" id="KW-0812">Transmembrane</keyword>
<keyword evidence="9" id="KW-0479">Metal-binding</keyword>
<evidence type="ECO:0000256" key="12">
    <source>
        <dbReference type="ARBA" id="ARBA00022989"/>
    </source>
</evidence>
<reference evidence="20 21" key="1">
    <citation type="submission" date="2014-07" db="EMBL/GenBank/DDBJ databases">
        <title>Genomic and transcriptomic analysis on Apis cerana provide comprehensive insights into honey bee biology.</title>
        <authorList>
            <person name="Diao Q."/>
            <person name="Sun L."/>
            <person name="Zheng H."/>
            <person name="Zheng H."/>
            <person name="Xu S."/>
            <person name="Wang S."/>
            <person name="Zeng Z."/>
            <person name="Hu F."/>
            <person name="Su S."/>
            <person name="Wu J."/>
        </authorList>
    </citation>
    <scope>NUCLEOTIDE SEQUENCE [LARGE SCALE GENOMIC DNA]</scope>
    <source>
        <tissue evidence="20">Pupae without intestine</tissue>
    </source>
</reference>
<keyword evidence="15" id="KW-0297">G-protein coupled receptor</keyword>
<dbReference type="EMBL" id="KZ288277">
    <property type="protein sequence ID" value="PBC29707.1"/>
    <property type="molecule type" value="Genomic_DNA"/>
</dbReference>
<evidence type="ECO:0000313" key="20">
    <source>
        <dbReference type="EMBL" id="PBC29707.1"/>
    </source>
</evidence>
<dbReference type="InterPro" id="IPR017452">
    <property type="entry name" value="GPCR_Rhodpsn_7TM"/>
</dbReference>
<keyword evidence="10" id="KW-0378">Hydrolase</keyword>
<dbReference type="Pfam" id="PF00188">
    <property type="entry name" value="CAP"/>
    <property type="match status" value="1"/>
</dbReference>
<dbReference type="SMART" id="SM01381">
    <property type="entry name" value="7TM_GPCR_Srsx"/>
    <property type="match status" value="1"/>
</dbReference>
<evidence type="ECO:0000256" key="10">
    <source>
        <dbReference type="ARBA" id="ARBA00022801"/>
    </source>
</evidence>
<dbReference type="Pfam" id="PF00001">
    <property type="entry name" value="7tm_1"/>
    <property type="match status" value="3"/>
</dbReference>
<proteinExistence type="inferred from homology"/>
<dbReference type="Pfam" id="PF01431">
    <property type="entry name" value="Peptidase_M13"/>
    <property type="match status" value="1"/>
</dbReference>
<keyword evidence="16" id="KW-0175">Coiled coil</keyword>
<dbReference type="Gene3D" id="1.20.1070.10">
    <property type="entry name" value="Rhodopsin 7-helix transmembrane proteins"/>
    <property type="match status" value="3"/>
</dbReference>
<dbReference type="InterPro" id="IPR014044">
    <property type="entry name" value="CAP_dom"/>
</dbReference>
<dbReference type="SUPFAM" id="SSF81321">
    <property type="entry name" value="Family A G protein-coupled receptor-like"/>
    <property type="match status" value="2"/>
</dbReference>
<dbReference type="InterPro" id="IPR008753">
    <property type="entry name" value="Peptidase_M13_N"/>
</dbReference>
<feature type="compositionally biased region" description="Low complexity" evidence="17">
    <location>
        <begin position="1364"/>
        <end position="1395"/>
    </location>
</feature>
<feature type="domain" description="G-protein coupled receptors family 1 profile" evidence="19">
    <location>
        <begin position="1045"/>
        <end position="1468"/>
    </location>
</feature>
<feature type="region of interest" description="Disordered" evidence="17">
    <location>
        <begin position="1314"/>
        <end position="1407"/>
    </location>
</feature>
<dbReference type="Gene3D" id="1.10.1380.10">
    <property type="entry name" value="Neutral endopeptidase , domain2"/>
    <property type="match status" value="1"/>
</dbReference>
<feature type="transmembrane region" description="Helical" evidence="18">
    <location>
        <begin position="1448"/>
        <end position="1471"/>
    </location>
</feature>
<feature type="compositionally biased region" description="Basic residues" evidence="17">
    <location>
        <begin position="664"/>
        <end position="686"/>
    </location>
</feature>
<dbReference type="OrthoDB" id="7701039at2759"/>
<dbReference type="SMART" id="SM00198">
    <property type="entry name" value="SCP"/>
    <property type="match status" value="1"/>
</dbReference>
<gene>
    <name evidence="20" type="ORF">APICC_03071</name>
</gene>
<dbReference type="GO" id="GO:0005576">
    <property type="term" value="C:extracellular region"/>
    <property type="evidence" value="ECO:0007669"/>
    <property type="project" value="UniProtKB-SubCell"/>
</dbReference>
<evidence type="ECO:0000256" key="8">
    <source>
        <dbReference type="ARBA" id="ARBA00022692"/>
    </source>
</evidence>
<dbReference type="GO" id="GO:0004930">
    <property type="term" value="F:G protein-coupled receptor activity"/>
    <property type="evidence" value="ECO:0007669"/>
    <property type="project" value="UniProtKB-KW"/>
</dbReference>
<feature type="transmembrane region" description="Helical" evidence="18">
    <location>
        <begin position="113"/>
        <end position="133"/>
    </location>
</feature>
<protein>
    <submittedName>
        <fullName evidence="20">Membrane metallo-endopeptidase</fullName>
    </submittedName>
</protein>
<name>A0A2A3ED99_APICC</name>
<dbReference type="GO" id="GO:0005886">
    <property type="term" value="C:plasma membrane"/>
    <property type="evidence" value="ECO:0007669"/>
    <property type="project" value="UniProtKB-SubCell"/>
</dbReference>
<keyword evidence="21" id="KW-1185">Reference proteome</keyword>
<feature type="compositionally biased region" description="Polar residues" evidence="17">
    <location>
        <begin position="1334"/>
        <end position="1363"/>
    </location>
</feature>
<evidence type="ECO:0000256" key="6">
    <source>
        <dbReference type="ARBA" id="ARBA00022525"/>
    </source>
</evidence>
<evidence type="ECO:0000256" key="17">
    <source>
        <dbReference type="SAM" id="MobiDB-lite"/>
    </source>
</evidence>
<evidence type="ECO:0000256" key="3">
    <source>
        <dbReference type="ARBA" id="ARBA00004613"/>
    </source>
</evidence>
<feature type="compositionally biased region" description="Low complexity" evidence="17">
    <location>
        <begin position="416"/>
        <end position="509"/>
    </location>
</feature>
<comment type="similarity">
    <text evidence="4">Belongs to the peptidase M13 family.</text>
</comment>
<organism evidence="20 21">
    <name type="scientific">Apis cerana cerana</name>
    <name type="common">Oriental honeybee</name>
    <dbReference type="NCBI Taxonomy" id="94128"/>
    <lineage>
        <taxon>Eukaryota</taxon>
        <taxon>Metazoa</taxon>
        <taxon>Ecdysozoa</taxon>
        <taxon>Arthropoda</taxon>
        <taxon>Hexapoda</taxon>
        <taxon>Insecta</taxon>
        <taxon>Pterygota</taxon>
        <taxon>Neoptera</taxon>
        <taxon>Endopterygota</taxon>
        <taxon>Hymenoptera</taxon>
        <taxon>Apocrita</taxon>
        <taxon>Aculeata</taxon>
        <taxon>Apoidea</taxon>
        <taxon>Anthophila</taxon>
        <taxon>Apidae</taxon>
        <taxon>Apis</taxon>
    </lineage>
</organism>
<dbReference type="InterPro" id="IPR018497">
    <property type="entry name" value="Peptidase_M13_C"/>
</dbReference>
<sequence>MSLTVIYRYYNDPIVEETRRRRKEEEKRRSLNELAQEWAERLARKGILQFKSDPKFGENIYISPWRNLPYDIKAKDPLESWLGDYYKYGDDDAKGLNGVGNFTQLVWKNTQSIGLGIAIAINGAFYFVCFYYPCGNIVGQFKENVLPPIKKLKRSGLNISPGRVYGAPHGIPGISPVDARSQRGHPYTVPCRSCADTATTWGSCTGPGISRTLAVVRTAPCLRDMKKREKKKRTRNAIRWRQRDAAVFTTRLSRGENKVENISQNGEISVELIWLRSREKTDLEVSSKEEKELTPEEAEFIQKIKSKINVVRSMERLYAVPSEQLRVWLVWLSKVGDMADEWHKWLRSHIDFVLRLSIELRAAEEVLTLEEKEEETEKKEIQVETKVETKEIETNTKEDSKEETKENEKVEEKNNTESGNTNNTGPGNSNNSGPGNSNNSGPGNSNNSGPGNSNNPGPENSNNPGSENSNNPGPENSNNPRPENSNNPGPENSNNPGPENSNNPGPGNPNDEENDDEKTEEKRDETEIPTEESDKPNEELITEEEKNPEEGEKEEEERREEEEGEAETVVTEIVEKEEGAGEEEEEVKPSIVITEEEEEDEGQIIKEWPVGIPWEHLGIEEEEEKLFDDSRVVSLQAVKEIGNRLVMATFLVQGKDQTGEVKKPPPKKVLKKVKPPVQKKGKKKKVASPARKTNDELEDDSKLEMTNKRELEIRKMLEIDADDFVKDCARGLEPLPYFFYLKVEPDIDIAIEHDDEKVILADTERENITEWAHPVAPVTLLQAISVDEHRSLSSSFPSAFGLCFPLPPDSAKQTSLFELVTKERKKKEKKKISGREGDWGKQDGARVLPAEEYLNRSGLSKISSGTRMLMHHANRVRWQHKNITPRFHSAYTSLHYRFQSRPRHDQPTVIGINPGQKKFLHARYTLYSRPVIEFTNPVLSLRACRYLDATSKKNLMIHVATVLSTSRYDVTIMARKPWKLVNEDIFQPRSIASNIGQGIGKLIMIHMFASSATNVSSKGSLELRRKGGDSKGRVTHTIVREMDPGNLFVIAAILLERNLQSVANYLIVSLAVADLMVACLVMPLGAVYEVFFTCSYAEKGVNNLSHLKYSRSIKGIKVIVSHCKLLLLPFSRIGLKKTLERSSKYEKILITRQRRIFSTINSLNTDTRIVINSEWSLGPELCDMWTSSDVLCCTASILHLVAIAVDRYWAVTDLNYIQARNPRRIGMLIVAVWVVSLGISLAPQLGWKDPDYLDRIADGTCLVSQDPAYQVFRRDLRIKNFLKYFPDLRHLRDVLSTLVGYSIPVLEDISSGAEADQKEAGNHCAASSPREESTAFTITRSTPDHSSISPEKSSSYNGANATQSTTVTPSTVSTTTTTTTTTTVTNPSSSHSTHSSSKRTRDTIESKREKKAAKTLAIITGAFVACWLPFFVVALLRATCQVCEPPELIASVFLWLGYFNSTLNPVIYTVFSPEFRQAFKRMLCECCPVIGQYVFIILHNDATMSSSTKLPDETLLGRRIITNMNASVDPCVDFYEYACGNWPRTHTLPPDENSWQMRVASDEENKRKVEVLSIGSKISFRWLLEDANKRGMEPLVSMLDKIGGWPMIMERNEWNGQKWQNIDDYYAHLRGSNLLHDIRVTVYGRDSKEKSVMFKIQLDVPDMPLYSWMLREYFDAENETINKQDFRKAEKYWDWISKIVSRISQAAGFNITKSQLEEDIEDIFSFEWKLLKISSLVDDYVNMTVGDFQIWYDHLNPRTGNSMVNWTDKIINIFKESGIDISNDTSIKITSPGYFKKLVPLLDETSTRTIGKVNFLHWSFVSSIITRTTDEMRELNAKMIESDSDEQESRFTCKGQRNSSGIEFFSIFETAMGSGTNYGYVSNLDCDVSDLCIKEGKITEVIAYEFVRRYFSNDMIDMTMNALNDIEEEMKVDIKESNWASEEIKGFALRKIKSIKKNIGYPDWYNNASIMENYFGNLTMGSTYFENALRFQKFYKLKELRFLKYKDLAKSWIIDPLTINAFYLSESNSITVPLANLQKPFFSKNQPNTINYALTGFLLAHELYHSFDELKRFFNEHGKKINWPKTMTNKYYKSAQCFIDQYNNYTLNGTSSDIKINNYGNQTFDENMPDTMGLRTAYKAYKRRETINGKSEAALPGLEMFNNDQIFFLSSANLWCENRDSETAITEAKLDVHSIARLRSIGALSNNQNFADAFSCPIGSPMNREKKCNIWKI</sequence>
<keyword evidence="11" id="KW-0862">Zinc</keyword>
<evidence type="ECO:0000256" key="9">
    <source>
        <dbReference type="ARBA" id="ARBA00022723"/>
    </source>
</evidence>
<comment type="subcellular location">
    <subcellularLocation>
        <location evidence="2">Cell membrane</location>
        <topology evidence="2">Single-pass type II membrane protein</topology>
    </subcellularLocation>
    <subcellularLocation>
        <location evidence="3">Secreted</location>
    </subcellularLocation>
</comment>
<feature type="coiled-coil region" evidence="16">
    <location>
        <begin position="14"/>
        <end position="41"/>
    </location>
</feature>
<keyword evidence="14 18" id="KW-0472">Membrane</keyword>
<dbReference type="CDD" id="cd08662">
    <property type="entry name" value="M13"/>
    <property type="match status" value="1"/>
</dbReference>
<keyword evidence="15" id="KW-0675">Receptor</keyword>
<feature type="compositionally biased region" description="Basic and acidic residues" evidence="17">
    <location>
        <begin position="375"/>
        <end position="415"/>
    </location>
</feature>